<dbReference type="EMBL" id="JAMKFB020000074">
    <property type="protein sequence ID" value="KAL0153795.1"/>
    <property type="molecule type" value="Genomic_DNA"/>
</dbReference>
<name>A0ABD0MXT2_CIRMR</name>
<reference evidence="3 4" key="1">
    <citation type="submission" date="2024-05" db="EMBL/GenBank/DDBJ databases">
        <title>Genome sequencing and assembly of Indian major carp, Cirrhinus mrigala (Hamilton, 1822).</title>
        <authorList>
            <person name="Mohindra V."/>
            <person name="Chowdhury L.M."/>
            <person name="Lal K."/>
            <person name="Jena J.K."/>
        </authorList>
    </citation>
    <scope>NUCLEOTIDE SEQUENCE [LARGE SCALE GENOMIC DNA]</scope>
    <source>
        <strain evidence="3">CM1030</strain>
        <tissue evidence="3">Blood</tissue>
    </source>
</reference>
<evidence type="ECO:0008006" key="5">
    <source>
        <dbReference type="Google" id="ProtNLM"/>
    </source>
</evidence>
<feature type="region of interest" description="Disordered" evidence="1">
    <location>
        <begin position="104"/>
        <end position="134"/>
    </location>
</feature>
<evidence type="ECO:0000313" key="4">
    <source>
        <dbReference type="Proteomes" id="UP001529510"/>
    </source>
</evidence>
<dbReference type="AlphaFoldDB" id="A0ABD0MXT2"/>
<sequence length="159" mass="18191">QEDKPLEQYVEEFLSVLHLVRCYQMELKDDQLSCSLTPDDRRRPVADFINYVLALNNSGSMSMWRILILPPSESTRTLQFTTSQLPPPAAPISLLPPFLPRFPQSSRAPPSSSAQIPWPTHGLRPRPHAQVNLPPPRAQIGRPPLMWQAIYTIKTLWTW</sequence>
<feature type="compositionally biased region" description="Low complexity" evidence="1">
    <location>
        <begin position="104"/>
        <end position="117"/>
    </location>
</feature>
<keyword evidence="4" id="KW-1185">Reference proteome</keyword>
<dbReference type="Proteomes" id="UP001529510">
    <property type="component" value="Unassembled WGS sequence"/>
</dbReference>
<accession>A0ABD0MXT2</accession>
<protein>
    <recommendedName>
        <fullName evidence="5">Retrotransposon gag domain-containing protein</fullName>
    </recommendedName>
</protein>
<evidence type="ECO:0000256" key="1">
    <source>
        <dbReference type="SAM" id="MobiDB-lite"/>
    </source>
</evidence>
<comment type="caution">
    <text evidence="3">The sequence shown here is derived from an EMBL/GenBank/DDBJ whole genome shotgun (WGS) entry which is preliminary data.</text>
</comment>
<evidence type="ECO:0000313" key="2">
    <source>
        <dbReference type="EMBL" id="KAL0153795.1"/>
    </source>
</evidence>
<feature type="non-terminal residue" evidence="3">
    <location>
        <position position="1"/>
    </location>
</feature>
<gene>
    <name evidence="2" type="ORF">M9458_050911</name>
    <name evidence="3" type="ORF">M9458_050926</name>
</gene>
<dbReference type="EMBL" id="JAMKFB020000074">
    <property type="protein sequence ID" value="KAL0153810.1"/>
    <property type="molecule type" value="Genomic_DNA"/>
</dbReference>
<proteinExistence type="predicted"/>
<organism evidence="3 4">
    <name type="scientific">Cirrhinus mrigala</name>
    <name type="common">Mrigala</name>
    <dbReference type="NCBI Taxonomy" id="683832"/>
    <lineage>
        <taxon>Eukaryota</taxon>
        <taxon>Metazoa</taxon>
        <taxon>Chordata</taxon>
        <taxon>Craniata</taxon>
        <taxon>Vertebrata</taxon>
        <taxon>Euteleostomi</taxon>
        <taxon>Actinopterygii</taxon>
        <taxon>Neopterygii</taxon>
        <taxon>Teleostei</taxon>
        <taxon>Ostariophysi</taxon>
        <taxon>Cypriniformes</taxon>
        <taxon>Cyprinidae</taxon>
        <taxon>Labeoninae</taxon>
        <taxon>Labeonini</taxon>
        <taxon>Cirrhinus</taxon>
    </lineage>
</organism>
<evidence type="ECO:0000313" key="3">
    <source>
        <dbReference type="EMBL" id="KAL0153810.1"/>
    </source>
</evidence>